<dbReference type="Proteomes" id="UP001144191">
    <property type="component" value="Unassembled WGS sequence"/>
</dbReference>
<sequence>MDEQRQLPPLEYYYTQVSRDSLRTDERLDGVANAAEGFASVATEPVENHQNSNVSTERRVDRACAECVRRKIKVHEATRNWDSW</sequence>
<name>A0A9W6AE59_ASPNG</name>
<proteinExistence type="predicted"/>
<accession>A0A9W6AE59</accession>
<dbReference type="EMBL" id="BRPB01000678">
    <property type="protein sequence ID" value="GLA56346.1"/>
    <property type="molecule type" value="Genomic_DNA"/>
</dbReference>
<dbReference type="AlphaFoldDB" id="A0A9W6AE59"/>
<evidence type="ECO:0000313" key="2">
    <source>
        <dbReference type="Proteomes" id="UP001144191"/>
    </source>
</evidence>
<evidence type="ECO:0000313" key="1">
    <source>
        <dbReference type="EMBL" id="GLA56346.1"/>
    </source>
</evidence>
<reference evidence="1" key="1">
    <citation type="submission" date="2022-07" db="EMBL/GenBank/DDBJ databases">
        <title>Taxonomy of Aspergillus series Nigri: significant species reduction supported by multi-species coalescent approaches.</title>
        <authorList>
            <person name="Bian C."/>
            <person name="Kusuya Y."/>
            <person name="Sklenar F."/>
            <person name="D'hooge E."/>
            <person name="Yaguchi T."/>
            <person name="Takahashi H."/>
            <person name="Hubka V."/>
        </authorList>
    </citation>
    <scope>NUCLEOTIDE SEQUENCE</scope>
    <source>
        <strain evidence="1">IFM 63604</strain>
    </source>
</reference>
<organism evidence="1 2">
    <name type="scientific">Aspergillus niger</name>
    <dbReference type="NCBI Taxonomy" id="5061"/>
    <lineage>
        <taxon>Eukaryota</taxon>
        <taxon>Fungi</taxon>
        <taxon>Dikarya</taxon>
        <taxon>Ascomycota</taxon>
        <taxon>Pezizomycotina</taxon>
        <taxon>Eurotiomycetes</taxon>
        <taxon>Eurotiomycetidae</taxon>
        <taxon>Eurotiales</taxon>
        <taxon>Aspergillaceae</taxon>
        <taxon>Aspergillus</taxon>
        <taxon>Aspergillus subgen. Circumdati</taxon>
    </lineage>
</organism>
<comment type="caution">
    <text evidence="1">The sequence shown here is derived from an EMBL/GenBank/DDBJ whole genome shotgun (WGS) entry which is preliminary data.</text>
</comment>
<protein>
    <submittedName>
        <fullName evidence="1">Uncharacterized protein</fullName>
    </submittedName>
</protein>
<gene>
    <name evidence="1" type="ORF">AnigIFM63604_009616</name>
</gene>